<keyword evidence="2" id="KW-1185">Reference proteome</keyword>
<organism evidence="1 2">
    <name type="scientific">Caulobacter hibisci</name>
    <dbReference type="NCBI Taxonomy" id="2035993"/>
    <lineage>
        <taxon>Bacteria</taxon>
        <taxon>Pseudomonadati</taxon>
        <taxon>Pseudomonadota</taxon>
        <taxon>Alphaproteobacteria</taxon>
        <taxon>Caulobacterales</taxon>
        <taxon>Caulobacteraceae</taxon>
        <taxon>Caulobacter</taxon>
    </lineage>
</organism>
<sequence>MLRRKKQPKITFPVRVGDTVEVVLRCGHRTRASVLCSQAGLVELAYRKADDRFGHAFVDAATLQPGEVSRWAFSAARPQA</sequence>
<accession>A0ABS0SVK4</accession>
<evidence type="ECO:0000313" key="1">
    <source>
        <dbReference type="EMBL" id="MBI1683644.1"/>
    </source>
</evidence>
<name>A0ABS0SVK4_9CAUL</name>
<dbReference type="EMBL" id="JADWOX010000004">
    <property type="protein sequence ID" value="MBI1683644.1"/>
    <property type="molecule type" value="Genomic_DNA"/>
</dbReference>
<dbReference type="Proteomes" id="UP000639859">
    <property type="component" value="Unassembled WGS sequence"/>
</dbReference>
<reference evidence="1 2" key="1">
    <citation type="submission" date="2020-11" db="EMBL/GenBank/DDBJ databases">
        <title>genome sequence of strain KACC 18849.</title>
        <authorList>
            <person name="Gao J."/>
            <person name="Zhang X."/>
        </authorList>
    </citation>
    <scope>NUCLEOTIDE SEQUENCE [LARGE SCALE GENOMIC DNA]</scope>
    <source>
        <strain evidence="1 2">KACC 18849</strain>
    </source>
</reference>
<proteinExistence type="predicted"/>
<protein>
    <submittedName>
        <fullName evidence="1">Uncharacterized protein</fullName>
    </submittedName>
</protein>
<dbReference type="RefSeq" id="WP_198575579.1">
    <property type="nucleotide sequence ID" value="NZ_JADWOX010000004.1"/>
</dbReference>
<evidence type="ECO:0000313" key="2">
    <source>
        <dbReference type="Proteomes" id="UP000639859"/>
    </source>
</evidence>
<comment type="caution">
    <text evidence="1">The sequence shown here is derived from an EMBL/GenBank/DDBJ whole genome shotgun (WGS) entry which is preliminary data.</text>
</comment>
<gene>
    <name evidence="1" type="ORF">I4Q42_08195</name>
</gene>